<accession>A0A9D4N2E2</accession>
<dbReference type="AlphaFoldDB" id="A0A9D4N2E2"/>
<dbReference type="Proteomes" id="UP000828390">
    <property type="component" value="Unassembled WGS sequence"/>
</dbReference>
<reference evidence="1" key="2">
    <citation type="submission" date="2020-11" db="EMBL/GenBank/DDBJ databases">
        <authorList>
            <person name="McCartney M.A."/>
            <person name="Auch B."/>
            <person name="Kono T."/>
            <person name="Mallez S."/>
            <person name="Becker A."/>
            <person name="Gohl D.M."/>
            <person name="Silverstein K.A.T."/>
            <person name="Koren S."/>
            <person name="Bechman K.B."/>
            <person name="Herman A."/>
            <person name="Abrahante J.E."/>
            <person name="Garbe J."/>
        </authorList>
    </citation>
    <scope>NUCLEOTIDE SEQUENCE</scope>
    <source>
        <strain evidence="1">Duluth1</strain>
        <tissue evidence="1">Whole animal</tissue>
    </source>
</reference>
<evidence type="ECO:0000313" key="1">
    <source>
        <dbReference type="EMBL" id="KAH3886014.1"/>
    </source>
</evidence>
<dbReference type="EMBL" id="JAIWYP010000001">
    <property type="protein sequence ID" value="KAH3886014.1"/>
    <property type="molecule type" value="Genomic_DNA"/>
</dbReference>
<evidence type="ECO:0000313" key="2">
    <source>
        <dbReference type="Proteomes" id="UP000828390"/>
    </source>
</evidence>
<organism evidence="1 2">
    <name type="scientific">Dreissena polymorpha</name>
    <name type="common">Zebra mussel</name>
    <name type="synonym">Mytilus polymorpha</name>
    <dbReference type="NCBI Taxonomy" id="45954"/>
    <lineage>
        <taxon>Eukaryota</taxon>
        <taxon>Metazoa</taxon>
        <taxon>Spiralia</taxon>
        <taxon>Lophotrochozoa</taxon>
        <taxon>Mollusca</taxon>
        <taxon>Bivalvia</taxon>
        <taxon>Autobranchia</taxon>
        <taxon>Heteroconchia</taxon>
        <taxon>Euheterodonta</taxon>
        <taxon>Imparidentia</taxon>
        <taxon>Neoheterodontei</taxon>
        <taxon>Myida</taxon>
        <taxon>Dreissenoidea</taxon>
        <taxon>Dreissenidae</taxon>
        <taxon>Dreissena</taxon>
    </lineage>
</organism>
<comment type="caution">
    <text evidence="1">The sequence shown here is derived from an EMBL/GenBank/DDBJ whole genome shotgun (WGS) entry which is preliminary data.</text>
</comment>
<sequence length="55" mass="5837">MGNCNNWQGITLLSLTSKIFSRIILQRISTAVDGILRQEQAASGKASPASTTSLS</sequence>
<reference evidence="1" key="1">
    <citation type="journal article" date="2019" name="bioRxiv">
        <title>The Genome of the Zebra Mussel, Dreissena polymorpha: A Resource for Invasive Species Research.</title>
        <authorList>
            <person name="McCartney M.A."/>
            <person name="Auch B."/>
            <person name="Kono T."/>
            <person name="Mallez S."/>
            <person name="Zhang Y."/>
            <person name="Obille A."/>
            <person name="Becker A."/>
            <person name="Abrahante J.E."/>
            <person name="Garbe J."/>
            <person name="Badalamenti J.P."/>
            <person name="Herman A."/>
            <person name="Mangelson H."/>
            <person name="Liachko I."/>
            <person name="Sullivan S."/>
            <person name="Sone E.D."/>
            <person name="Koren S."/>
            <person name="Silverstein K.A.T."/>
            <person name="Beckman K.B."/>
            <person name="Gohl D.M."/>
        </authorList>
    </citation>
    <scope>NUCLEOTIDE SEQUENCE</scope>
    <source>
        <strain evidence="1">Duluth1</strain>
        <tissue evidence="1">Whole animal</tissue>
    </source>
</reference>
<name>A0A9D4N2E2_DREPO</name>
<keyword evidence="2" id="KW-1185">Reference proteome</keyword>
<gene>
    <name evidence="1" type="ORF">DPMN_010015</name>
</gene>
<protein>
    <submittedName>
        <fullName evidence="1">Uncharacterized protein</fullName>
    </submittedName>
</protein>
<proteinExistence type="predicted"/>